<evidence type="ECO:0008006" key="3">
    <source>
        <dbReference type="Google" id="ProtNLM"/>
    </source>
</evidence>
<keyword evidence="2" id="KW-1185">Reference proteome</keyword>
<reference evidence="1 2" key="1">
    <citation type="journal article" date="2016" name="Genome Biol. Evol.">
        <title>Draft genome sequence of an aflatoxigenic Aspergillus species, A. bombycis.</title>
        <authorList>
            <person name="Moore G.G."/>
            <person name="Mack B.M."/>
            <person name="Beltz S.B."/>
            <person name="Gilbert M.K."/>
        </authorList>
    </citation>
    <scope>NUCLEOTIDE SEQUENCE [LARGE SCALE GENOMIC DNA]</scope>
    <source>
        <strain evidence="2">NRRL 26010</strain>
    </source>
</reference>
<proteinExistence type="predicted"/>
<dbReference type="EMBL" id="LYCR01000008">
    <property type="protein sequence ID" value="OGM49464.1"/>
    <property type="molecule type" value="Genomic_DNA"/>
</dbReference>
<sequence length="104" mass="12022">MSTTLESISLHVTIHLNPEDLPTFWAAMKPVYEAVIAEPECTFFEIYQVPDAPGTLSWVENWYVPLLEPCAYHPSIYIPYIQEKIPRLSVVNFTGPRHKNGFWK</sequence>
<comment type="caution">
    <text evidence="1">The sequence shown here is derived from an EMBL/GenBank/DDBJ whole genome shotgun (WGS) entry which is preliminary data.</text>
</comment>
<gene>
    <name evidence="1" type="ORF">ABOM_001712</name>
</gene>
<protein>
    <recommendedName>
        <fullName evidence="3">ABM domain-containing protein</fullName>
    </recommendedName>
</protein>
<dbReference type="SUPFAM" id="SSF54909">
    <property type="entry name" value="Dimeric alpha+beta barrel"/>
    <property type="match status" value="1"/>
</dbReference>
<dbReference type="GeneID" id="34445102"/>
<dbReference type="RefSeq" id="XP_022393181.1">
    <property type="nucleotide sequence ID" value="XM_022528842.1"/>
</dbReference>
<dbReference type="OrthoDB" id="4126315at2759"/>
<dbReference type="Proteomes" id="UP000179179">
    <property type="component" value="Unassembled WGS sequence"/>
</dbReference>
<name>A0A1F8ACK5_9EURO</name>
<dbReference type="Gene3D" id="3.30.70.100">
    <property type="match status" value="1"/>
</dbReference>
<dbReference type="AlphaFoldDB" id="A0A1F8ACK5"/>
<organism evidence="1 2">
    <name type="scientific">Aspergillus bombycis</name>
    <dbReference type="NCBI Taxonomy" id="109264"/>
    <lineage>
        <taxon>Eukaryota</taxon>
        <taxon>Fungi</taxon>
        <taxon>Dikarya</taxon>
        <taxon>Ascomycota</taxon>
        <taxon>Pezizomycotina</taxon>
        <taxon>Eurotiomycetes</taxon>
        <taxon>Eurotiomycetidae</taxon>
        <taxon>Eurotiales</taxon>
        <taxon>Aspergillaceae</taxon>
        <taxon>Aspergillus</taxon>
    </lineage>
</organism>
<evidence type="ECO:0000313" key="2">
    <source>
        <dbReference type="Proteomes" id="UP000179179"/>
    </source>
</evidence>
<accession>A0A1F8ACK5</accession>
<dbReference type="InterPro" id="IPR011008">
    <property type="entry name" value="Dimeric_a/b-barrel"/>
</dbReference>
<evidence type="ECO:0000313" key="1">
    <source>
        <dbReference type="EMBL" id="OGM49464.1"/>
    </source>
</evidence>